<proteinExistence type="predicted"/>
<dbReference type="AlphaFoldDB" id="A0A841J1R1"/>
<evidence type="ECO:0000256" key="1">
    <source>
        <dbReference type="SAM" id="SignalP"/>
    </source>
</evidence>
<accession>A0A841J1R1</accession>
<dbReference type="InterPro" id="IPR013424">
    <property type="entry name" value="Ice-binding_C"/>
</dbReference>
<gene>
    <name evidence="3" type="ORF">FHS92_000185</name>
</gene>
<protein>
    <recommendedName>
        <fullName evidence="2">Ice-binding protein C-terminal domain-containing protein</fullName>
    </recommendedName>
</protein>
<organism evidence="3 4">
    <name type="scientific">Sphingobium subterraneum</name>
    <dbReference type="NCBI Taxonomy" id="627688"/>
    <lineage>
        <taxon>Bacteria</taxon>
        <taxon>Pseudomonadati</taxon>
        <taxon>Pseudomonadota</taxon>
        <taxon>Alphaproteobacteria</taxon>
        <taxon>Sphingomonadales</taxon>
        <taxon>Sphingomonadaceae</taxon>
        <taxon>Sphingobium</taxon>
    </lineage>
</organism>
<dbReference type="RefSeq" id="WP_184076656.1">
    <property type="nucleotide sequence ID" value="NZ_JACIJP010000001.1"/>
</dbReference>
<dbReference type="NCBIfam" id="NF035944">
    <property type="entry name" value="PEPxxWA-CTERM"/>
    <property type="match status" value="1"/>
</dbReference>
<evidence type="ECO:0000313" key="4">
    <source>
        <dbReference type="Proteomes" id="UP000552700"/>
    </source>
</evidence>
<comment type="caution">
    <text evidence="3">The sequence shown here is derived from an EMBL/GenBank/DDBJ whole genome shotgun (WGS) entry which is preliminary data.</text>
</comment>
<evidence type="ECO:0000313" key="3">
    <source>
        <dbReference type="EMBL" id="MBB6122478.1"/>
    </source>
</evidence>
<dbReference type="NCBIfam" id="TIGR02595">
    <property type="entry name" value="PEP_CTERM"/>
    <property type="match status" value="1"/>
</dbReference>
<keyword evidence="1" id="KW-0732">Signal</keyword>
<feature type="domain" description="Ice-binding protein C-terminal" evidence="2">
    <location>
        <begin position="180"/>
        <end position="204"/>
    </location>
</feature>
<reference evidence="3 4" key="1">
    <citation type="submission" date="2020-08" db="EMBL/GenBank/DDBJ databases">
        <title>Genomic Encyclopedia of Type Strains, Phase IV (KMG-IV): sequencing the most valuable type-strain genomes for metagenomic binning, comparative biology and taxonomic classification.</title>
        <authorList>
            <person name="Goeker M."/>
        </authorList>
    </citation>
    <scope>NUCLEOTIDE SEQUENCE [LARGE SCALE GENOMIC DNA]</scope>
    <source>
        <strain evidence="3 4">DSM 102255</strain>
    </source>
</reference>
<dbReference type="Proteomes" id="UP000552700">
    <property type="component" value="Unassembled WGS sequence"/>
</dbReference>
<keyword evidence="4" id="KW-1185">Reference proteome</keyword>
<feature type="signal peptide" evidence="1">
    <location>
        <begin position="1"/>
        <end position="21"/>
    </location>
</feature>
<feature type="chain" id="PRO_5032991630" description="Ice-binding protein C-terminal domain-containing protein" evidence="1">
    <location>
        <begin position="22"/>
        <end position="212"/>
    </location>
</feature>
<dbReference type="Pfam" id="PF07589">
    <property type="entry name" value="PEP-CTERM"/>
    <property type="match status" value="1"/>
</dbReference>
<evidence type="ECO:0000259" key="2">
    <source>
        <dbReference type="Pfam" id="PF07589"/>
    </source>
</evidence>
<name>A0A841J1R1_9SPHN</name>
<dbReference type="EMBL" id="JACIJP010000001">
    <property type="protein sequence ID" value="MBB6122478.1"/>
    <property type="molecule type" value="Genomic_DNA"/>
</dbReference>
<sequence>MKKFFAVALLSSAAVVAPAHAALVVGYTGGASAQPVGTTVIQNFDALAPGSSLGTNATVYDTNVSGQAARPAFDSTGGFGTVLTGGVYEINFAASTLFSFVLGSLDQYNSLELLFSSGPSTLLSGSQIVNGLGVASGSQTSIGSNGRVNYSVEAGDPSIIGAIFRSGGNSFEFDNLATNAVPEPTTWAMMLAGFGAMGVALRRRRRVAVSFA</sequence>